<evidence type="ECO:0000313" key="1">
    <source>
        <dbReference type="EMBL" id="THV43515.1"/>
    </source>
</evidence>
<evidence type="ECO:0000313" key="2">
    <source>
        <dbReference type="Proteomes" id="UP000308760"/>
    </source>
</evidence>
<keyword evidence="2" id="KW-1185">Reference proteome</keyword>
<organism evidence="1 2">
    <name type="scientific">Glycomyces buryatensis</name>
    <dbReference type="NCBI Taxonomy" id="2570927"/>
    <lineage>
        <taxon>Bacteria</taxon>
        <taxon>Bacillati</taxon>
        <taxon>Actinomycetota</taxon>
        <taxon>Actinomycetes</taxon>
        <taxon>Glycomycetales</taxon>
        <taxon>Glycomycetaceae</taxon>
        <taxon>Glycomyces</taxon>
    </lineage>
</organism>
<sequence>MSPIGIAPTPMPAARPAIARRSAVLALAGIAVLGAAACSAPTASISTRSGYSIVGDDIPVSVCPSEGESRLSDEEGTLISAHFALRVECVASFTEIPEDFQLAYLFGDDAEVLPPEAGFEFTLVQFAPEPDAEAPDEDANEVTGTLAIGDVTWDFDQELPGPGSVYLAVTEADSPVNLELTDAERTQSLDLRERTRTGTIEALYTGEPEVKSDVIEHTVEASLNSGGYNYWVDGWVYSTNFVGTRTVYADGEWVAEPDRALLSVSFVWMRSGSGLEWDIDPEETLKVSGPDGALEPAVVDHDDEDYGDGELRYYDMQYDVPADALEFTLKFSPKGPIAWPEEGIEMPVENEKTHEAALDFA</sequence>
<dbReference type="OrthoDB" id="5181139at2"/>
<accession>A0A4S8QKI9</accession>
<protein>
    <submittedName>
        <fullName evidence="1">Uncharacterized protein</fullName>
    </submittedName>
</protein>
<name>A0A4S8QKI9_9ACTN</name>
<dbReference type="AlphaFoldDB" id="A0A4S8QKI9"/>
<dbReference type="Proteomes" id="UP000308760">
    <property type="component" value="Unassembled WGS sequence"/>
</dbReference>
<comment type="caution">
    <text evidence="1">The sequence shown here is derived from an EMBL/GenBank/DDBJ whole genome shotgun (WGS) entry which is preliminary data.</text>
</comment>
<gene>
    <name evidence="1" type="ORF">FAB82_00160</name>
</gene>
<reference evidence="1 2" key="2">
    <citation type="submission" date="2019-05" db="EMBL/GenBank/DDBJ databases">
        <title>Glycomyces buryatensis sp. nov.</title>
        <authorList>
            <person name="Nikitina E."/>
        </authorList>
    </citation>
    <scope>NUCLEOTIDE SEQUENCE [LARGE SCALE GENOMIC DNA]</scope>
    <source>
        <strain evidence="1 2">18</strain>
    </source>
</reference>
<dbReference type="EMBL" id="STGY01000001">
    <property type="protein sequence ID" value="THV43515.1"/>
    <property type="molecule type" value="Genomic_DNA"/>
</dbReference>
<proteinExistence type="predicted"/>
<reference evidence="2" key="1">
    <citation type="submission" date="2019-04" db="EMBL/GenBank/DDBJ databases">
        <title>Nocardioides xinjiangensis sp. nov.</title>
        <authorList>
            <person name="Liu S."/>
        </authorList>
    </citation>
    <scope>NUCLEOTIDE SEQUENCE [LARGE SCALE GENOMIC DNA]</scope>
    <source>
        <strain evidence="2">18</strain>
    </source>
</reference>
<dbReference type="RefSeq" id="WP_136532513.1">
    <property type="nucleotide sequence ID" value="NZ_STGY01000001.1"/>
</dbReference>